<dbReference type="PANTHER" id="PTHR31895">
    <property type="entry name" value="PROTEIN CBG03177-RELATED"/>
    <property type="match status" value="1"/>
</dbReference>
<name>A0A0N5AMH0_9BILA</name>
<dbReference type="Proteomes" id="UP000046393">
    <property type="component" value="Unplaced"/>
</dbReference>
<dbReference type="WBParaSite" id="SMUV_0000577801-mRNA-1">
    <property type="protein sequence ID" value="SMUV_0000577801-mRNA-1"/>
    <property type="gene ID" value="SMUV_0000577801"/>
</dbReference>
<evidence type="ECO:0000313" key="2">
    <source>
        <dbReference type="WBParaSite" id="SMUV_0000577801-mRNA-1"/>
    </source>
</evidence>
<sequence>MNPDSERFPEDDDDQIKDYEELNEIRNSIYPFKARNENSDVTDLFTSFLDRTAIQEIMNHIKKMLYCGPQGWCGFTCCPRSRQWTFTPQPLALSFGRRRFKPKRCTLACMPHCTTQCLLYQAYRPNPDTTMQIQYPPKALVEATNPQPIPLCRPSCMPSCLKECLMEPVAICRPACMPQCTPACVNSLPMMIKCPLPEVCICPPGYVQCSEDTCCMRYRTMAIKYSNQMPAYTFDDANVTDANVTIQKNETLVFPNDSHELDGQKAYDLKKNGTIIYHPENLTGEIIYDDGEVFVDGTLASAVKSDSVNASN</sequence>
<organism evidence="1 2">
    <name type="scientific">Syphacia muris</name>
    <dbReference type="NCBI Taxonomy" id="451379"/>
    <lineage>
        <taxon>Eukaryota</taxon>
        <taxon>Metazoa</taxon>
        <taxon>Ecdysozoa</taxon>
        <taxon>Nematoda</taxon>
        <taxon>Chromadorea</taxon>
        <taxon>Rhabditida</taxon>
        <taxon>Spirurina</taxon>
        <taxon>Oxyuridomorpha</taxon>
        <taxon>Oxyuroidea</taxon>
        <taxon>Oxyuridae</taxon>
        <taxon>Syphacia</taxon>
    </lineage>
</organism>
<protein>
    <submittedName>
        <fullName evidence="2">TIL domain-containing protein</fullName>
    </submittedName>
</protein>
<evidence type="ECO:0000313" key="1">
    <source>
        <dbReference type="Proteomes" id="UP000046393"/>
    </source>
</evidence>
<accession>A0A0N5AMH0</accession>
<proteinExistence type="predicted"/>
<dbReference type="PANTHER" id="PTHR31895:SF21">
    <property type="entry name" value="PRION-LIKE-(Q_N-RICH)-DOMAIN-BEARING PROTEIN"/>
    <property type="match status" value="1"/>
</dbReference>
<reference evidence="2" key="1">
    <citation type="submission" date="2017-02" db="UniProtKB">
        <authorList>
            <consortium name="WormBaseParasite"/>
        </authorList>
    </citation>
    <scope>IDENTIFICATION</scope>
</reference>
<keyword evidence="1" id="KW-1185">Reference proteome</keyword>
<dbReference type="AlphaFoldDB" id="A0A0N5AMH0"/>